<name>A0AA39YD52_9PEZI</name>
<keyword evidence="2" id="KW-0812">Transmembrane</keyword>
<evidence type="ECO:0000313" key="5">
    <source>
        <dbReference type="Proteomes" id="UP001174997"/>
    </source>
</evidence>
<protein>
    <recommendedName>
        <fullName evidence="3">DUF6594 domain-containing protein</fullName>
    </recommendedName>
</protein>
<feature type="transmembrane region" description="Helical" evidence="2">
    <location>
        <begin position="194"/>
        <end position="217"/>
    </location>
</feature>
<gene>
    <name evidence="4" type="ORF">QBC41DRAFT_238785</name>
</gene>
<sequence length="275" mass="31129">MAIVRRFGALSALDLLYRQAELQELETALKQYQKEDKESGHKDREAYSLNWDTFQRSGADDAPDGNDSAQWDTMLEIREKLKDYHDAVLRHRQMLALGPAIPRQVEALNDWMERPDRGNVYLLGADRNIWRDPTVLEDLTSLAVPSEEQTFTNAFTIRLVHLYNQLIGRHVHKPDKREFLPNTIRYTDEGIFRVLKVLCTIVASLLPIIGIYVLWRIQTMEERIGAVAGLTALFSFSLSLLTSAHVKDVFAATAAFAAVLVVFVGTTDIPSSPSE</sequence>
<dbReference type="PANTHER" id="PTHR34502:SF5">
    <property type="entry name" value="DUF6594 DOMAIN-CONTAINING PROTEIN"/>
    <property type="match status" value="1"/>
</dbReference>
<dbReference type="EMBL" id="JAULSY010000351">
    <property type="protein sequence ID" value="KAK0650447.1"/>
    <property type="molecule type" value="Genomic_DNA"/>
</dbReference>
<dbReference type="Proteomes" id="UP001174997">
    <property type="component" value="Unassembled WGS sequence"/>
</dbReference>
<organism evidence="4 5">
    <name type="scientific">Cercophora samala</name>
    <dbReference type="NCBI Taxonomy" id="330535"/>
    <lineage>
        <taxon>Eukaryota</taxon>
        <taxon>Fungi</taxon>
        <taxon>Dikarya</taxon>
        <taxon>Ascomycota</taxon>
        <taxon>Pezizomycotina</taxon>
        <taxon>Sordariomycetes</taxon>
        <taxon>Sordariomycetidae</taxon>
        <taxon>Sordariales</taxon>
        <taxon>Lasiosphaeriaceae</taxon>
        <taxon>Cercophora</taxon>
    </lineage>
</organism>
<dbReference type="InterPro" id="IPR046529">
    <property type="entry name" value="DUF6594"/>
</dbReference>
<dbReference type="PANTHER" id="PTHR34502">
    <property type="entry name" value="DUF6594 DOMAIN-CONTAINING PROTEIN-RELATED"/>
    <property type="match status" value="1"/>
</dbReference>
<reference evidence="4" key="1">
    <citation type="submission" date="2023-06" db="EMBL/GenBank/DDBJ databases">
        <title>Genome-scale phylogeny and comparative genomics of the fungal order Sordariales.</title>
        <authorList>
            <consortium name="Lawrence Berkeley National Laboratory"/>
            <person name="Hensen N."/>
            <person name="Bonometti L."/>
            <person name="Westerberg I."/>
            <person name="Brannstrom I.O."/>
            <person name="Guillou S."/>
            <person name="Cros-Aarteil S."/>
            <person name="Calhoun S."/>
            <person name="Haridas S."/>
            <person name="Kuo A."/>
            <person name="Mondo S."/>
            <person name="Pangilinan J."/>
            <person name="Riley R."/>
            <person name="Labutti K."/>
            <person name="Andreopoulos B."/>
            <person name="Lipzen A."/>
            <person name="Chen C."/>
            <person name="Yanf M."/>
            <person name="Daum C."/>
            <person name="Ng V."/>
            <person name="Clum A."/>
            <person name="Steindorff A."/>
            <person name="Ohm R."/>
            <person name="Martin F."/>
            <person name="Silar P."/>
            <person name="Natvig D."/>
            <person name="Lalanne C."/>
            <person name="Gautier V."/>
            <person name="Ament-Velasquez S.L."/>
            <person name="Kruys A."/>
            <person name="Hutchinson M.I."/>
            <person name="Powell A.J."/>
            <person name="Barry K."/>
            <person name="Miller A.N."/>
            <person name="Grigoriev I.V."/>
            <person name="Debuchy R."/>
            <person name="Gladieux P."/>
            <person name="Thoren M.H."/>
            <person name="Johannesson H."/>
        </authorList>
    </citation>
    <scope>NUCLEOTIDE SEQUENCE</scope>
    <source>
        <strain evidence="4">CBS 307.81</strain>
    </source>
</reference>
<comment type="caution">
    <text evidence="4">The sequence shown here is derived from an EMBL/GenBank/DDBJ whole genome shotgun (WGS) entry which is preliminary data.</text>
</comment>
<keyword evidence="1" id="KW-0175">Coiled coil</keyword>
<evidence type="ECO:0000256" key="1">
    <source>
        <dbReference type="SAM" id="Coils"/>
    </source>
</evidence>
<dbReference type="Pfam" id="PF20237">
    <property type="entry name" value="DUF6594"/>
    <property type="match status" value="1"/>
</dbReference>
<evidence type="ECO:0000259" key="3">
    <source>
        <dbReference type="Pfam" id="PF20237"/>
    </source>
</evidence>
<keyword evidence="2" id="KW-0472">Membrane</keyword>
<feature type="transmembrane region" description="Helical" evidence="2">
    <location>
        <begin position="249"/>
        <end position="267"/>
    </location>
</feature>
<feature type="domain" description="DUF6594" evidence="3">
    <location>
        <begin position="2"/>
        <end position="261"/>
    </location>
</feature>
<feature type="coiled-coil region" evidence="1">
    <location>
        <begin position="15"/>
        <end position="42"/>
    </location>
</feature>
<keyword evidence="5" id="KW-1185">Reference proteome</keyword>
<dbReference type="AlphaFoldDB" id="A0AA39YD52"/>
<evidence type="ECO:0000313" key="4">
    <source>
        <dbReference type="EMBL" id="KAK0650447.1"/>
    </source>
</evidence>
<feature type="transmembrane region" description="Helical" evidence="2">
    <location>
        <begin position="223"/>
        <end position="242"/>
    </location>
</feature>
<evidence type="ECO:0000256" key="2">
    <source>
        <dbReference type="SAM" id="Phobius"/>
    </source>
</evidence>
<accession>A0AA39YD52</accession>
<keyword evidence="2" id="KW-1133">Transmembrane helix</keyword>
<proteinExistence type="predicted"/>